<gene>
    <name evidence="1" type="ORF">NPX13_g7497</name>
</gene>
<evidence type="ECO:0000313" key="1">
    <source>
        <dbReference type="EMBL" id="KAJ3565455.1"/>
    </source>
</evidence>
<reference evidence="1" key="1">
    <citation type="submission" date="2022-07" db="EMBL/GenBank/DDBJ databases">
        <title>Genome Sequence of Xylaria arbuscula.</title>
        <authorList>
            <person name="Buettner E."/>
        </authorList>
    </citation>
    <scope>NUCLEOTIDE SEQUENCE</scope>
    <source>
        <strain evidence="1">VT107</strain>
    </source>
</reference>
<comment type="caution">
    <text evidence="1">The sequence shown here is derived from an EMBL/GenBank/DDBJ whole genome shotgun (WGS) entry which is preliminary data.</text>
</comment>
<dbReference type="EMBL" id="JANPWZ010001484">
    <property type="protein sequence ID" value="KAJ3565455.1"/>
    <property type="molecule type" value="Genomic_DNA"/>
</dbReference>
<dbReference type="Proteomes" id="UP001148614">
    <property type="component" value="Unassembled WGS sequence"/>
</dbReference>
<protein>
    <submittedName>
        <fullName evidence="1">Uncharacterized protein</fullName>
    </submittedName>
</protein>
<accession>A0A9W8NA82</accession>
<evidence type="ECO:0000313" key="2">
    <source>
        <dbReference type="Proteomes" id="UP001148614"/>
    </source>
</evidence>
<organism evidence="1 2">
    <name type="scientific">Xylaria arbuscula</name>
    <dbReference type="NCBI Taxonomy" id="114810"/>
    <lineage>
        <taxon>Eukaryota</taxon>
        <taxon>Fungi</taxon>
        <taxon>Dikarya</taxon>
        <taxon>Ascomycota</taxon>
        <taxon>Pezizomycotina</taxon>
        <taxon>Sordariomycetes</taxon>
        <taxon>Xylariomycetidae</taxon>
        <taxon>Xylariales</taxon>
        <taxon>Xylariaceae</taxon>
        <taxon>Xylaria</taxon>
    </lineage>
</organism>
<sequence length="79" mass="9007">MAMLRWPAPAVLRLRAHGRARRRGCRNHRLGQTATTAAAASRWERKFEGKERSVDTRWWERTTTANFISQKSKLTAGAG</sequence>
<keyword evidence="2" id="KW-1185">Reference proteome</keyword>
<name>A0A9W8NA82_9PEZI</name>
<proteinExistence type="predicted"/>
<dbReference type="AlphaFoldDB" id="A0A9W8NA82"/>